<dbReference type="Proteomes" id="UP000565572">
    <property type="component" value="Unassembled WGS sequence"/>
</dbReference>
<evidence type="ECO:0000259" key="4">
    <source>
        <dbReference type="Pfam" id="PF03816"/>
    </source>
</evidence>
<keyword evidence="6" id="KW-1185">Reference proteome</keyword>
<keyword evidence="3" id="KW-0812">Transmembrane</keyword>
<feature type="region of interest" description="Disordered" evidence="2">
    <location>
        <begin position="456"/>
        <end position="511"/>
    </location>
</feature>
<sequence>MSSTLTPEREGMRDDDGSAERDRLITDSLQTAERRSERVKLRRGLTFLLMTLVLPGSAQVAAGNRRIGRTALRVWAALWVLAVLAGLFVLVWHSAAITVITRPVTLRIVQGALVALGIGWALLFLDAWRIARPPEMARRNRLGFAMLSIGLAFTVLIGLIASANVVSAQRELVSSVFSGGGDKVAKAGRINILLMGGDAGADRTGLRPDSMTVASVDQATGRTVLISLPRNLEKAPFPASSPMHKKFPKGFDCPNDVCMLNAVYTYAMGHKELYPKVKNPGAQATKEAIEGVTGLTINYWSLIDLKGFEDLVDALGGINMDVYRRVPIGGGPTHPIYGYVEAGKNRHLDGKEALWFARSRSDSSDWDRIVRQKCVMNAMLNQLDPLTVLTKFNGIASASKEIVATDVPSSQVSTMLDLAQKAKTKPVGSLAIVPPLLKKPADPDFPKIQAAVAEQIAKSEAMDEPKPSATAVPAGNASASTKPKKSSTSSSSSDPAKKGVDTSNLSKVCSA</sequence>
<dbReference type="AlphaFoldDB" id="A0A7W5JT05"/>
<feature type="transmembrane region" description="Helical" evidence="3">
    <location>
        <begin position="74"/>
        <end position="96"/>
    </location>
</feature>
<feature type="domain" description="Cell envelope-related transcriptional attenuator" evidence="4">
    <location>
        <begin position="207"/>
        <end position="383"/>
    </location>
</feature>
<dbReference type="RefSeq" id="WP_332836654.1">
    <property type="nucleotide sequence ID" value="NZ_JACHZG010000001.1"/>
</dbReference>
<dbReference type="InterPro" id="IPR050922">
    <property type="entry name" value="LytR/CpsA/Psr_CW_biosynth"/>
</dbReference>
<comment type="similarity">
    <text evidence="1">Belongs to the LytR/CpsA/Psr (LCP) family.</text>
</comment>
<evidence type="ECO:0000313" key="5">
    <source>
        <dbReference type="EMBL" id="MBB3325816.1"/>
    </source>
</evidence>
<dbReference type="PANTHER" id="PTHR33392">
    <property type="entry name" value="POLYISOPRENYL-TEICHOIC ACID--PEPTIDOGLYCAN TEICHOIC ACID TRANSFERASE TAGU"/>
    <property type="match status" value="1"/>
</dbReference>
<feature type="transmembrane region" description="Helical" evidence="3">
    <location>
        <begin position="142"/>
        <end position="161"/>
    </location>
</feature>
<organism evidence="5 6">
    <name type="scientific">Microlunatus antarcticus</name>
    <dbReference type="NCBI Taxonomy" id="53388"/>
    <lineage>
        <taxon>Bacteria</taxon>
        <taxon>Bacillati</taxon>
        <taxon>Actinomycetota</taxon>
        <taxon>Actinomycetes</taxon>
        <taxon>Propionibacteriales</taxon>
        <taxon>Propionibacteriaceae</taxon>
        <taxon>Microlunatus</taxon>
    </lineage>
</organism>
<dbReference type="NCBIfam" id="TIGR00350">
    <property type="entry name" value="lytR_cpsA_psr"/>
    <property type="match status" value="1"/>
</dbReference>
<evidence type="ECO:0000256" key="2">
    <source>
        <dbReference type="SAM" id="MobiDB-lite"/>
    </source>
</evidence>
<evidence type="ECO:0000313" key="6">
    <source>
        <dbReference type="Proteomes" id="UP000565572"/>
    </source>
</evidence>
<name>A0A7W5JT05_9ACTN</name>
<feature type="compositionally biased region" description="Polar residues" evidence="2">
    <location>
        <begin position="501"/>
        <end position="511"/>
    </location>
</feature>
<proteinExistence type="inferred from homology"/>
<dbReference type="EMBL" id="JACHZG010000001">
    <property type="protein sequence ID" value="MBB3325816.1"/>
    <property type="molecule type" value="Genomic_DNA"/>
</dbReference>
<evidence type="ECO:0000256" key="3">
    <source>
        <dbReference type="SAM" id="Phobius"/>
    </source>
</evidence>
<dbReference type="Gene3D" id="3.40.630.190">
    <property type="entry name" value="LCP protein"/>
    <property type="match status" value="1"/>
</dbReference>
<feature type="transmembrane region" description="Helical" evidence="3">
    <location>
        <begin position="108"/>
        <end position="130"/>
    </location>
</feature>
<evidence type="ECO:0000256" key="1">
    <source>
        <dbReference type="ARBA" id="ARBA00006068"/>
    </source>
</evidence>
<gene>
    <name evidence="5" type="ORF">FHX39_000760</name>
</gene>
<reference evidence="5 6" key="1">
    <citation type="submission" date="2020-08" db="EMBL/GenBank/DDBJ databases">
        <title>Sequencing the genomes of 1000 actinobacteria strains.</title>
        <authorList>
            <person name="Klenk H.-P."/>
        </authorList>
    </citation>
    <scope>NUCLEOTIDE SEQUENCE [LARGE SCALE GENOMIC DNA]</scope>
    <source>
        <strain evidence="5 6">DSM 11053</strain>
    </source>
</reference>
<dbReference type="PANTHER" id="PTHR33392:SF6">
    <property type="entry name" value="POLYISOPRENYL-TEICHOIC ACID--PEPTIDOGLYCAN TEICHOIC ACID TRANSFERASE TAGU"/>
    <property type="match status" value="1"/>
</dbReference>
<feature type="compositionally biased region" description="Low complexity" evidence="2">
    <location>
        <begin position="478"/>
        <end position="494"/>
    </location>
</feature>
<keyword evidence="3" id="KW-1133">Transmembrane helix</keyword>
<protein>
    <submittedName>
        <fullName evidence="5">LCP family protein required for cell wall assembly</fullName>
    </submittedName>
</protein>
<dbReference type="InterPro" id="IPR004474">
    <property type="entry name" value="LytR_CpsA_psr"/>
</dbReference>
<dbReference type="Pfam" id="PF03816">
    <property type="entry name" value="LytR_cpsA_psr"/>
    <property type="match status" value="1"/>
</dbReference>
<accession>A0A7W5JT05</accession>
<comment type="caution">
    <text evidence="5">The sequence shown here is derived from an EMBL/GenBank/DDBJ whole genome shotgun (WGS) entry which is preliminary data.</text>
</comment>
<keyword evidence="3" id="KW-0472">Membrane</keyword>